<comment type="similarity">
    <text evidence="2">Belongs to the major facilitator superfamily. Monocarboxylate porter (TC 2.A.1.13) family.</text>
</comment>
<dbReference type="EMBL" id="JANPWZ010000488">
    <property type="protein sequence ID" value="KAJ3576224.1"/>
    <property type="molecule type" value="Genomic_DNA"/>
</dbReference>
<dbReference type="GO" id="GO:0016020">
    <property type="term" value="C:membrane"/>
    <property type="evidence" value="ECO:0007669"/>
    <property type="project" value="UniProtKB-SubCell"/>
</dbReference>
<dbReference type="SUPFAM" id="SSF103473">
    <property type="entry name" value="MFS general substrate transporter"/>
    <property type="match status" value="1"/>
</dbReference>
<comment type="subcellular location">
    <subcellularLocation>
        <location evidence="1">Membrane</location>
        <topology evidence="1">Multi-pass membrane protein</topology>
    </subcellularLocation>
</comment>
<dbReference type="Gene3D" id="1.20.1250.20">
    <property type="entry name" value="MFS general substrate transporter like domains"/>
    <property type="match status" value="2"/>
</dbReference>
<feature type="transmembrane region" description="Helical" evidence="3">
    <location>
        <begin position="312"/>
        <end position="330"/>
    </location>
</feature>
<protein>
    <recommendedName>
        <fullName evidence="4">Major facilitator superfamily (MFS) profile domain-containing protein</fullName>
    </recommendedName>
</protein>
<gene>
    <name evidence="5" type="ORF">NPX13_g3769</name>
</gene>
<keyword evidence="3" id="KW-0812">Transmembrane</keyword>
<evidence type="ECO:0000259" key="4">
    <source>
        <dbReference type="PROSITE" id="PS50850"/>
    </source>
</evidence>
<sequence>MPWTNSPQGEADSKHHHSRGRYAAILLSAFLINFTACGLLFGFGDYQALYESMILEEDTPFIGSSFALIDLIGTLSVSLMTIGAPITVTWAKHFKPRLVVYLGGLLFGLAHVLASFGTRLWHFQLAQGLLLGIGTCLSFIPSMTVAPSWFEENRGIAMGIISSGTGFGGLVWAPVLTASFDQLGFRNTLRLTGSLATLLICASGSFLDWEPSMAAHMRAEQGSASRLKRSFSIPLPTWKMSGKREFVAQALSTIFQSAAYYIPVFFIASYAKALGYNSSGGANLTAISNATNAIGKVAVGFIADRMGRLNSFFITTFLTATVTLGLWVPSTLSSSSQSSNHLFISFTVLYGLFASAYISLFPAALIELFSLKDFPQIAGVMYLLQGSATLVGTPVAGALVGNYSADRSSRDYLPMAALVGALMLAASAAAGWVRMEATYRHGREAGWRWQI</sequence>
<reference evidence="5" key="1">
    <citation type="submission" date="2022-07" db="EMBL/GenBank/DDBJ databases">
        <title>Genome Sequence of Xylaria arbuscula.</title>
        <authorList>
            <person name="Buettner E."/>
        </authorList>
    </citation>
    <scope>NUCLEOTIDE SEQUENCE</scope>
    <source>
        <strain evidence="5">VT107</strain>
    </source>
</reference>
<evidence type="ECO:0000313" key="5">
    <source>
        <dbReference type="EMBL" id="KAJ3576224.1"/>
    </source>
</evidence>
<name>A0A9W8NHM7_9PEZI</name>
<dbReference type="InterPro" id="IPR011701">
    <property type="entry name" value="MFS"/>
</dbReference>
<proteinExistence type="inferred from homology"/>
<feature type="transmembrane region" description="Helical" evidence="3">
    <location>
        <begin position="98"/>
        <end position="117"/>
    </location>
</feature>
<evidence type="ECO:0000256" key="1">
    <source>
        <dbReference type="ARBA" id="ARBA00004141"/>
    </source>
</evidence>
<evidence type="ECO:0000256" key="3">
    <source>
        <dbReference type="SAM" id="Phobius"/>
    </source>
</evidence>
<evidence type="ECO:0000313" key="6">
    <source>
        <dbReference type="Proteomes" id="UP001148614"/>
    </source>
</evidence>
<dbReference type="Proteomes" id="UP001148614">
    <property type="component" value="Unassembled WGS sequence"/>
</dbReference>
<feature type="transmembrane region" description="Helical" evidence="3">
    <location>
        <begin position="342"/>
        <end position="365"/>
    </location>
</feature>
<dbReference type="PROSITE" id="PS50850">
    <property type="entry name" value="MFS"/>
    <property type="match status" value="1"/>
</dbReference>
<feature type="domain" description="Major facilitator superfamily (MFS) profile" evidence="4">
    <location>
        <begin position="31"/>
        <end position="438"/>
    </location>
</feature>
<feature type="transmembrane region" description="Helical" evidence="3">
    <location>
        <begin position="65"/>
        <end position="86"/>
    </location>
</feature>
<feature type="transmembrane region" description="Helical" evidence="3">
    <location>
        <begin position="377"/>
        <end position="400"/>
    </location>
</feature>
<dbReference type="GO" id="GO:0022857">
    <property type="term" value="F:transmembrane transporter activity"/>
    <property type="evidence" value="ECO:0007669"/>
    <property type="project" value="InterPro"/>
</dbReference>
<feature type="transmembrane region" description="Helical" evidence="3">
    <location>
        <begin position="156"/>
        <end position="176"/>
    </location>
</feature>
<feature type="transmembrane region" description="Helical" evidence="3">
    <location>
        <begin position="129"/>
        <end position="150"/>
    </location>
</feature>
<keyword evidence="3" id="KW-1133">Transmembrane helix</keyword>
<feature type="transmembrane region" description="Helical" evidence="3">
    <location>
        <begin position="412"/>
        <end position="433"/>
    </location>
</feature>
<feature type="transmembrane region" description="Helical" evidence="3">
    <location>
        <begin position="188"/>
        <end position="207"/>
    </location>
</feature>
<organism evidence="5 6">
    <name type="scientific">Xylaria arbuscula</name>
    <dbReference type="NCBI Taxonomy" id="114810"/>
    <lineage>
        <taxon>Eukaryota</taxon>
        <taxon>Fungi</taxon>
        <taxon>Dikarya</taxon>
        <taxon>Ascomycota</taxon>
        <taxon>Pezizomycotina</taxon>
        <taxon>Sordariomycetes</taxon>
        <taxon>Xylariomycetidae</taxon>
        <taxon>Xylariales</taxon>
        <taxon>Xylariaceae</taxon>
        <taxon>Xylaria</taxon>
    </lineage>
</organism>
<dbReference type="PANTHER" id="PTHR11360">
    <property type="entry name" value="MONOCARBOXYLATE TRANSPORTER"/>
    <property type="match status" value="1"/>
</dbReference>
<dbReference type="AlphaFoldDB" id="A0A9W8NHM7"/>
<dbReference type="Pfam" id="PF07690">
    <property type="entry name" value="MFS_1"/>
    <property type="match status" value="1"/>
</dbReference>
<accession>A0A9W8NHM7</accession>
<feature type="transmembrane region" description="Helical" evidence="3">
    <location>
        <begin position="22"/>
        <end position="44"/>
    </location>
</feature>
<feature type="transmembrane region" description="Helical" evidence="3">
    <location>
        <begin position="246"/>
        <end position="268"/>
    </location>
</feature>
<comment type="caution">
    <text evidence="5">The sequence shown here is derived from an EMBL/GenBank/DDBJ whole genome shotgun (WGS) entry which is preliminary data.</text>
</comment>
<keyword evidence="6" id="KW-1185">Reference proteome</keyword>
<dbReference type="InterPro" id="IPR036259">
    <property type="entry name" value="MFS_trans_sf"/>
</dbReference>
<dbReference type="InterPro" id="IPR050327">
    <property type="entry name" value="Proton-linked_MCT"/>
</dbReference>
<evidence type="ECO:0000256" key="2">
    <source>
        <dbReference type="ARBA" id="ARBA00006727"/>
    </source>
</evidence>
<dbReference type="VEuPathDB" id="FungiDB:F4678DRAFT_442349"/>
<keyword evidence="3" id="KW-0472">Membrane</keyword>
<dbReference type="InterPro" id="IPR020846">
    <property type="entry name" value="MFS_dom"/>
</dbReference>
<dbReference type="PANTHER" id="PTHR11360:SF284">
    <property type="entry name" value="EG:103B4.3 PROTEIN-RELATED"/>
    <property type="match status" value="1"/>
</dbReference>